<dbReference type="InterPro" id="IPR000719">
    <property type="entry name" value="Prot_kinase_dom"/>
</dbReference>
<comment type="caution">
    <text evidence="2">The sequence shown here is derived from an EMBL/GenBank/DDBJ whole genome shotgun (WGS) entry which is preliminary data.</text>
</comment>
<reference evidence="2 3" key="1">
    <citation type="submission" date="2023-02" db="EMBL/GenBank/DDBJ databases">
        <title>LHISI_Scaffold_Assembly.</title>
        <authorList>
            <person name="Stuart O.P."/>
            <person name="Cleave R."/>
            <person name="Magrath M.J.L."/>
            <person name="Mikheyev A.S."/>
        </authorList>
    </citation>
    <scope>NUCLEOTIDE SEQUENCE [LARGE SCALE GENOMIC DNA]</scope>
    <source>
        <strain evidence="2">Daus_M_001</strain>
        <tissue evidence="2">Leg muscle</tissue>
    </source>
</reference>
<dbReference type="Proteomes" id="UP001159363">
    <property type="component" value="Chromosome 3"/>
</dbReference>
<proteinExistence type="predicted"/>
<evidence type="ECO:0000313" key="3">
    <source>
        <dbReference type="Proteomes" id="UP001159363"/>
    </source>
</evidence>
<evidence type="ECO:0000313" key="2">
    <source>
        <dbReference type="EMBL" id="KAJ8890325.1"/>
    </source>
</evidence>
<feature type="domain" description="Protein kinase" evidence="1">
    <location>
        <begin position="1"/>
        <end position="105"/>
    </location>
</feature>
<protein>
    <recommendedName>
        <fullName evidence="1">Protein kinase domain-containing protein</fullName>
    </recommendedName>
</protein>
<gene>
    <name evidence="2" type="ORF">PR048_009833</name>
</gene>
<dbReference type="EMBL" id="JARBHB010000003">
    <property type="protein sequence ID" value="KAJ8890325.1"/>
    <property type="molecule type" value="Genomic_DNA"/>
</dbReference>
<organism evidence="2 3">
    <name type="scientific">Dryococelus australis</name>
    <dbReference type="NCBI Taxonomy" id="614101"/>
    <lineage>
        <taxon>Eukaryota</taxon>
        <taxon>Metazoa</taxon>
        <taxon>Ecdysozoa</taxon>
        <taxon>Arthropoda</taxon>
        <taxon>Hexapoda</taxon>
        <taxon>Insecta</taxon>
        <taxon>Pterygota</taxon>
        <taxon>Neoptera</taxon>
        <taxon>Polyneoptera</taxon>
        <taxon>Phasmatodea</taxon>
        <taxon>Verophasmatodea</taxon>
        <taxon>Anareolatae</taxon>
        <taxon>Phasmatidae</taxon>
        <taxon>Eurycanthinae</taxon>
        <taxon>Dryococelus</taxon>
    </lineage>
</organism>
<sequence>MSASMDRQPGGEGKVCVVIRHHERSFRLFQGGSMYLLAMEPVLGGDLYKHVKNHRGGKLDEKATRTFGRQLVSAIAHMHSKGVVHRYVEPRLLHSWSPVVQCLCY</sequence>
<dbReference type="SUPFAM" id="SSF56112">
    <property type="entry name" value="Protein kinase-like (PK-like)"/>
    <property type="match status" value="1"/>
</dbReference>
<dbReference type="InterPro" id="IPR011009">
    <property type="entry name" value="Kinase-like_dom_sf"/>
</dbReference>
<evidence type="ECO:0000259" key="1">
    <source>
        <dbReference type="PROSITE" id="PS50011"/>
    </source>
</evidence>
<dbReference type="PROSITE" id="PS50011">
    <property type="entry name" value="PROTEIN_KINASE_DOM"/>
    <property type="match status" value="1"/>
</dbReference>
<accession>A0ABQ9I122</accession>
<dbReference type="Gene3D" id="1.10.510.10">
    <property type="entry name" value="Transferase(Phosphotransferase) domain 1"/>
    <property type="match status" value="1"/>
</dbReference>
<dbReference type="Pfam" id="PF00069">
    <property type="entry name" value="Pkinase"/>
    <property type="match status" value="1"/>
</dbReference>
<keyword evidence="3" id="KW-1185">Reference proteome</keyword>
<name>A0ABQ9I122_9NEOP</name>